<dbReference type="GO" id="GO:0032259">
    <property type="term" value="P:methylation"/>
    <property type="evidence" value="ECO:0007669"/>
    <property type="project" value="UniProtKB-KW"/>
</dbReference>
<organism evidence="4 5">
    <name type="scientific">Ascidiaceihabitans donghaensis</name>
    <dbReference type="NCBI Taxonomy" id="1510460"/>
    <lineage>
        <taxon>Bacteria</taxon>
        <taxon>Pseudomonadati</taxon>
        <taxon>Pseudomonadota</taxon>
        <taxon>Alphaproteobacteria</taxon>
        <taxon>Rhodobacterales</taxon>
        <taxon>Paracoccaceae</taxon>
        <taxon>Ascidiaceihabitans</taxon>
    </lineage>
</organism>
<feature type="domain" description="Aminomethyltransferase C-terminal" evidence="3">
    <location>
        <begin position="294"/>
        <end position="373"/>
    </location>
</feature>
<gene>
    <name evidence="4" type="primary">gcvT_2</name>
    <name evidence="4" type="ORF">ASD8599_00431</name>
</gene>
<dbReference type="PIRSF" id="PIRSF006487">
    <property type="entry name" value="GcvT"/>
    <property type="match status" value="1"/>
</dbReference>
<dbReference type="Proteomes" id="UP000244880">
    <property type="component" value="Unassembled WGS sequence"/>
</dbReference>
<name>A0A2R8B9H0_9RHOB</name>
<dbReference type="Gene3D" id="3.30.1360.120">
    <property type="entry name" value="Probable tRNA modification gtpase trme, domain 1"/>
    <property type="match status" value="1"/>
</dbReference>
<dbReference type="RefSeq" id="WP_108827007.1">
    <property type="nucleotide sequence ID" value="NZ_OMOR01000001.1"/>
</dbReference>
<dbReference type="EMBL" id="OMOR01000001">
    <property type="protein sequence ID" value="SPH19695.1"/>
    <property type="molecule type" value="Genomic_DNA"/>
</dbReference>
<dbReference type="InterPro" id="IPR029043">
    <property type="entry name" value="GcvT/YgfZ_C"/>
</dbReference>
<sequence>MAILWRHSALAHRHAEIGGELEDWNGMGTAWFYDDTPERAKADYEAIRTKAGLMDVSGLKKVHLVGPDAAYVIDRVTTRNVEKIAPGRSTYASMLNADGKFVDDCIIYHLSVNTWLVVHGTGIGMEQLTTVAAGKNVSVLFDDDLHDMSLQGPVSVDLLAAEIPAIRDLAYFGIMQTRLFGRDVMISRTGYTGERGYEIFCRGKDATHLWDSILDAGKDMGVRPVQFSTLDMLRIESYLLFYPGDNSETFPFDNDLCGDTIWELGLEFTVSPGKTGFIGAENHYALEGKERFKIYGVQLSDGGMAQMDMGARIMQDGKDVGVITYGLSSDLNNYSVAIARLDPSAAKAGTKLTVVQLDGTELAATAEEMPFYDQDKKIRTAKG</sequence>
<proteinExistence type="predicted"/>
<dbReference type="Pfam" id="PF01571">
    <property type="entry name" value="GCV_T"/>
    <property type="match status" value="1"/>
</dbReference>
<dbReference type="OrthoDB" id="9772660at2"/>
<evidence type="ECO:0000259" key="3">
    <source>
        <dbReference type="Pfam" id="PF08669"/>
    </source>
</evidence>
<evidence type="ECO:0000259" key="2">
    <source>
        <dbReference type="Pfam" id="PF01571"/>
    </source>
</evidence>
<accession>A0A2R8B9H0</accession>
<feature type="domain" description="GCVT N-terminal" evidence="2">
    <location>
        <begin position="11"/>
        <end position="250"/>
    </location>
</feature>
<dbReference type="InterPro" id="IPR006222">
    <property type="entry name" value="GCVT_N"/>
</dbReference>
<dbReference type="InterPro" id="IPR013977">
    <property type="entry name" value="GcvT_C"/>
</dbReference>
<dbReference type="GO" id="GO:0005829">
    <property type="term" value="C:cytosol"/>
    <property type="evidence" value="ECO:0007669"/>
    <property type="project" value="TreeGrafter"/>
</dbReference>
<dbReference type="SUPFAM" id="SSF103025">
    <property type="entry name" value="Folate-binding domain"/>
    <property type="match status" value="1"/>
</dbReference>
<dbReference type="PANTHER" id="PTHR43757:SF2">
    <property type="entry name" value="AMINOMETHYLTRANSFERASE, MITOCHONDRIAL"/>
    <property type="match status" value="1"/>
</dbReference>
<keyword evidence="4" id="KW-0808">Transferase</keyword>
<dbReference type="Pfam" id="PF08669">
    <property type="entry name" value="GCV_T_C"/>
    <property type="match status" value="1"/>
</dbReference>
<evidence type="ECO:0000313" key="5">
    <source>
        <dbReference type="Proteomes" id="UP000244880"/>
    </source>
</evidence>
<keyword evidence="4" id="KW-0489">Methyltransferase</keyword>
<dbReference type="InterPro" id="IPR028896">
    <property type="entry name" value="GcvT/YgfZ/DmdA"/>
</dbReference>
<dbReference type="SUPFAM" id="SSF101790">
    <property type="entry name" value="Aminomethyltransferase beta-barrel domain"/>
    <property type="match status" value="1"/>
</dbReference>
<evidence type="ECO:0000313" key="4">
    <source>
        <dbReference type="EMBL" id="SPH19695.1"/>
    </source>
</evidence>
<dbReference type="AlphaFoldDB" id="A0A2R8B9H0"/>
<dbReference type="PANTHER" id="PTHR43757">
    <property type="entry name" value="AMINOMETHYLTRANSFERASE"/>
    <property type="match status" value="1"/>
</dbReference>
<evidence type="ECO:0000256" key="1">
    <source>
        <dbReference type="PIRSR" id="PIRSR006487-1"/>
    </source>
</evidence>
<dbReference type="InterPro" id="IPR027266">
    <property type="entry name" value="TrmE/GcvT-like"/>
</dbReference>
<dbReference type="EC" id="2.1.2.10" evidence="4"/>
<protein>
    <submittedName>
        <fullName evidence="4">Aminomethyltransferase</fullName>
        <ecNumber evidence="4">2.1.2.10</ecNumber>
    </submittedName>
</protein>
<feature type="binding site" evidence="1">
    <location>
        <position position="198"/>
    </location>
    <ligand>
        <name>substrate</name>
    </ligand>
</feature>
<reference evidence="4 5" key="1">
    <citation type="submission" date="2018-03" db="EMBL/GenBank/DDBJ databases">
        <authorList>
            <person name="Keele B.F."/>
        </authorList>
    </citation>
    <scope>NUCLEOTIDE SEQUENCE [LARGE SCALE GENOMIC DNA]</scope>
    <source>
        <strain evidence="4 5">CECT 8599</strain>
    </source>
</reference>
<dbReference type="GO" id="GO:0008168">
    <property type="term" value="F:methyltransferase activity"/>
    <property type="evidence" value="ECO:0007669"/>
    <property type="project" value="UniProtKB-KW"/>
</dbReference>
<dbReference type="GO" id="GO:0004047">
    <property type="term" value="F:aminomethyltransferase activity"/>
    <property type="evidence" value="ECO:0007669"/>
    <property type="project" value="UniProtKB-EC"/>
</dbReference>
<keyword evidence="5" id="KW-1185">Reference proteome</keyword>